<dbReference type="InterPro" id="IPR036396">
    <property type="entry name" value="Cyt_P450_sf"/>
</dbReference>
<dbReference type="OrthoDB" id="2789670at2759"/>
<dbReference type="InterPro" id="IPR014718">
    <property type="entry name" value="GH-type_carb-bd"/>
</dbReference>
<evidence type="ECO:0000313" key="3">
    <source>
        <dbReference type="Proteomes" id="UP000479710"/>
    </source>
</evidence>
<dbReference type="InterPro" id="IPR011013">
    <property type="entry name" value="Gal_mutarotase_sf_dom"/>
</dbReference>
<gene>
    <name evidence="2" type="ORF">E2562_009119</name>
</gene>
<dbReference type="GO" id="GO:0030246">
    <property type="term" value="F:carbohydrate binding"/>
    <property type="evidence" value="ECO:0007669"/>
    <property type="project" value="InterPro"/>
</dbReference>
<dbReference type="AlphaFoldDB" id="A0A6G1D0A7"/>
<dbReference type="Gene3D" id="1.10.630.10">
    <property type="entry name" value="Cytochrome P450"/>
    <property type="match status" value="1"/>
</dbReference>
<dbReference type="Gene3D" id="2.70.98.10">
    <property type="match status" value="1"/>
</dbReference>
<dbReference type="GO" id="GO:0005737">
    <property type="term" value="C:cytoplasm"/>
    <property type="evidence" value="ECO:0007669"/>
    <property type="project" value="TreeGrafter"/>
</dbReference>
<dbReference type="PANTHER" id="PTHR11122:SF19">
    <property type="entry name" value="GLUCOSE-6-PHOSPHATE 1-EPIMERASE"/>
    <property type="match status" value="1"/>
</dbReference>
<dbReference type="Pfam" id="PF01263">
    <property type="entry name" value="Aldose_epim"/>
    <property type="match status" value="1"/>
</dbReference>
<dbReference type="GO" id="GO:0005506">
    <property type="term" value="F:iron ion binding"/>
    <property type="evidence" value="ECO:0007669"/>
    <property type="project" value="InterPro"/>
</dbReference>
<dbReference type="GO" id="GO:0020037">
    <property type="term" value="F:heme binding"/>
    <property type="evidence" value="ECO:0007669"/>
    <property type="project" value="InterPro"/>
</dbReference>
<dbReference type="PANTHER" id="PTHR11122">
    <property type="entry name" value="APOSPORY-ASSOCIATED PROTEIN C-RELATED"/>
    <property type="match status" value="1"/>
</dbReference>
<keyword evidence="1" id="KW-0732">Signal</keyword>
<accession>A0A6G1D0A7</accession>
<comment type="caution">
    <text evidence="2">The sequence shown here is derived from an EMBL/GenBank/DDBJ whole genome shotgun (WGS) entry which is preliminary data.</text>
</comment>
<dbReference type="GO" id="GO:0047938">
    <property type="term" value="F:glucose-6-phosphate 1-epimerase activity"/>
    <property type="evidence" value="ECO:0007669"/>
    <property type="project" value="TreeGrafter"/>
</dbReference>
<sequence length="297" mass="33398">MSLFVSLFFFPSPSPLTPAWAGEGDPNKAADPAAASASYFIPLQKCIYRFLCKALVGTDLAADGLVDWFGPYILDVWLGLQLVPTQKVGVIPQPLEKLLLHSFPLPSFVVKPGYDLLYRFVEKHGAAAVSIAGKEHGISRKDAINNILFVLGFNAFDGFSVFLPFLIMEERERDRLHSNHQRLFAGAYKFAFLKYDPGTIDSPIMFSKKFICPVIPKYGKPFKFRTYFLVSDISEVRVEGLETLDYLDNLQHEDHRTEHGDAVVSESEVDKVYLSAPSKIVIIDHDKKRTFKERGTS</sequence>
<reference evidence="2 3" key="1">
    <citation type="submission" date="2019-11" db="EMBL/GenBank/DDBJ databases">
        <title>Whole genome sequence of Oryza granulata.</title>
        <authorList>
            <person name="Li W."/>
        </authorList>
    </citation>
    <scope>NUCLEOTIDE SEQUENCE [LARGE SCALE GENOMIC DNA]</scope>
    <source>
        <strain evidence="3">cv. Menghai</strain>
        <tissue evidence="2">Leaf</tissue>
    </source>
</reference>
<proteinExistence type="predicted"/>
<dbReference type="InterPro" id="IPR008183">
    <property type="entry name" value="Aldose_1/G6P_1-epimerase"/>
</dbReference>
<dbReference type="GO" id="GO:0004497">
    <property type="term" value="F:monooxygenase activity"/>
    <property type="evidence" value="ECO:0007669"/>
    <property type="project" value="InterPro"/>
</dbReference>
<protein>
    <submittedName>
        <fullName evidence="2">Uncharacterized protein</fullName>
    </submittedName>
</protein>
<dbReference type="Proteomes" id="UP000479710">
    <property type="component" value="Unassembled WGS sequence"/>
</dbReference>
<evidence type="ECO:0000256" key="1">
    <source>
        <dbReference type="SAM" id="SignalP"/>
    </source>
</evidence>
<keyword evidence="3" id="KW-1185">Reference proteome</keyword>
<organism evidence="2 3">
    <name type="scientific">Oryza meyeriana var. granulata</name>
    <dbReference type="NCBI Taxonomy" id="110450"/>
    <lineage>
        <taxon>Eukaryota</taxon>
        <taxon>Viridiplantae</taxon>
        <taxon>Streptophyta</taxon>
        <taxon>Embryophyta</taxon>
        <taxon>Tracheophyta</taxon>
        <taxon>Spermatophyta</taxon>
        <taxon>Magnoliopsida</taxon>
        <taxon>Liliopsida</taxon>
        <taxon>Poales</taxon>
        <taxon>Poaceae</taxon>
        <taxon>BOP clade</taxon>
        <taxon>Oryzoideae</taxon>
        <taxon>Oryzeae</taxon>
        <taxon>Oryzinae</taxon>
        <taxon>Oryza</taxon>
        <taxon>Oryza meyeriana</taxon>
    </lineage>
</organism>
<name>A0A6G1D0A7_9ORYZ</name>
<evidence type="ECO:0000313" key="2">
    <source>
        <dbReference type="EMBL" id="KAF0906128.1"/>
    </source>
</evidence>
<feature type="chain" id="PRO_5026055187" evidence="1">
    <location>
        <begin position="22"/>
        <end position="297"/>
    </location>
</feature>
<dbReference type="EMBL" id="SPHZ02000007">
    <property type="protein sequence ID" value="KAF0906128.1"/>
    <property type="molecule type" value="Genomic_DNA"/>
</dbReference>
<dbReference type="GO" id="GO:0005975">
    <property type="term" value="P:carbohydrate metabolic process"/>
    <property type="evidence" value="ECO:0007669"/>
    <property type="project" value="InterPro"/>
</dbReference>
<feature type="signal peptide" evidence="1">
    <location>
        <begin position="1"/>
        <end position="21"/>
    </location>
</feature>
<dbReference type="GO" id="GO:0016705">
    <property type="term" value="F:oxidoreductase activity, acting on paired donors, with incorporation or reduction of molecular oxygen"/>
    <property type="evidence" value="ECO:0007669"/>
    <property type="project" value="InterPro"/>
</dbReference>
<dbReference type="SUPFAM" id="SSF74650">
    <property type="entry name" value="Galactose mutarotase-like"/>
    <property type="match status" value="1"/>
</dbReference>